<feature type="region of interest" description="Disordered" evidence="7">
    <location>
        <begin position="474"/>
        <end position="532"/>
    </location>
</feature>
<evidence type="ECO:0000256" key="6">
    <source>
        <dbReference type="ARBA" id="ARBA00023136"/>
    </source>
</evidence>
<dbReference type="EMBL" id="HBGV01000517">
    <property type="protein sequence ID" value="CAD9466459.1"/>
    <property type="molecule type" value="Transcribed_RNA"/>
</dbReference>
<dbReference type="Pfam" id="PF11700">
    <property type="entry name" value="ATG22"/>
    <property type="match status" value="1"/>
</dbReference>
<dbReference type="SUPFAM" id="SSF103473">
    <property type="entry name" value="MFS general substrate transporter"/>
    <property type="match status" value="1"/>
</dbReference>
<keyword evidence="5 8" id="KW-1133">Transmembrane helix</keyword>
<keyword evidence="4 8" id="KW-0812">Transmembrane</keyword>
<dbReference type="CDD" id="cd06174">
    <property type="entry name" value="MFS"/>
    <property type="match status" value="1"/>
</dbReference>
<comment type="subcellular location">
    <subcellularLocation>
        <location evidence="1">Endomembrane system</location>
        <topology evidence="1">Multi-pass membrane protein</topology>
    </subcellularLocation>
</comment>
<feature type="compositionally biased region" description="Acidic residues" evidence="7">
    <location>
        <begin position="476"/>
        <end position="486"/>
    </location>
</feature>
<organism evidence="9">
    <name type="scientific">Helicotheca tamesis</name>
    <dbReference type="NCBI Taxonomy" id="374047"/>
    <lineage>
        <taxon>Eukaryota</taxon>
        <taxon>Sar</taxon>
        <taxon>Stramenopiles</taxon>
        <taxon>Ochrophyta</taxon>
        <taxon>Bacillariophyta</taxon>
        <taxon>Mediophyceae</taxon>
        <taxon>Lithodesmiophycidae</taxon>
        <taxon>Lithodesmiales</taxon>
        <taxon>Lithodesmiaceae</taxon>
        <taxon>Helicotheca</taxon>
    </lineage>
</organism>
<feature type="transmembrane region" description="Helical" evidence="8">
    <location>
        <begin position="225"/>
        <end position="244"/>
    </location>
</feature>
<sequence>MAKESEDIEETTVEEPTKNGGRSCKPVTNAIWAEGSKAEVQAFYFNNFGRAVLFISVTFLSFAILELANKQAGCPKNDDGVYEDCGKRVYGAKPSSMLSLMAVLGGVITAMFMPYAGAIVDYTPYRRAFGIGCATVLVLANTVQIFLFESTWFVLAIIQAVFAAASFIANAMVMWSYVKDSAESDHALHGITTSGRLWETFGMFGFLILVTVVGVASGWDSVSLARFSQALAVALGGTFLWLAYSRYAPRPAQQEVPEGKGLYTAGMSSLYNTFTQLGKTAPGAKRFFMAVVFIDAATGSFTTLGVTYLKEQLELTDFQSQVFLILTLLCGIPGSIFHRTVGRRFGHKRGFLACLMYWIGTTVLFVLVLSGPGQKNLAYLFGVLFGIAYGWYFPAINGFFISLLPPGRDVEMWGWNQFASVILSWVPPLIFTGLNETVDDLRLGMVGLISFHVIGLIIAFTIDDSQTWDEEKVLSESDELSDEEVGESAPMEESALSKEEELVINEEVGKSTPMQESALTKEDELVMNEEVK</sequence>
<comment type="similarity">
    <text evidence="2">Belongs to the ATG22 family.</text>
</comment>
<dbReference type="GO" id="GO:0012505">
    <property type="term" value="C:endomembrane system"/>
    <property type="evidence" value="ECO:0007669"/>
    <property type="project" value="UniProtKB-SubCell"/>
</dbReference>
<dbReference type="AlphaFoldDB" id="A0A7S2GRC7"/>
<feature type="transmembrane region" description="Helical" evidence="8">
    <location>
        <begin position="350"/>
        <end position="371"/>
    </location>
</feature>
<accession>A0A7S2GRC7</accession>
<feature type="transmembrane region" description="Helical" evidence="8">
    <location>
        <begin position="128"/>
        <end position="147"/>
    </location>
</feature>
<evidence type="ECO:0000256" key="5">
    <source>
        <dbReference type="ARBA" id="ARBA00022989"/>
    </source>
</evidence>
<evidence type="ECO:0000256" key="1">
    <source>
        <dbReference type="ARBA" id="ARBA00004127"/>
    </source>
</evidence>
<keyword evidence="3" id="KW-0813">Transport</keyword>
<feature type="transmembrane region" description="Helical" evidence="8">
    <location>
        <begin position="413"/>
        <end position="431"/>
    </location>
</feature>
<evidence type="ECO:0000256" key="3">
    <source>
        <dbReference type="ARBA" id="ARBA00022448"/>
    </source>
</evidence>
<feature type="transmembrane region" description="Helical" evidence="8">
    <location>
        <begin position="197"/>
        <end position="219"/>
    </location>
</feature>
<gene>
    <name evidence="9" type="ORF">HTAM1171_LOCUS350</name>
</gene>
<evidence type="ECO:0000313" key="9">
    <source>
        <dbReference type="EMBL" id="CAD9466459.1"/>
    </source>
</evidence>
<dbReference type="Gene3D" id="1.20.1250.20">
    <property type="entry name" value="MFS general substrate transporter like domains"/>
    <property type="match status" value="2"/>
</dbReference>
<feature type="transmembrane region" description="Helical" evidence="8">
    <location>
        <begin position="377"/>
        <end position="401"/>
    </location>
</feature>
<keyword evidence="6 8" id="KW-0472">Membrane</keyword>
<feature type="transmembrane region" description="Helical" evidence="8">
    <location>
        <begin position="97"/>
        <end position="116"/>
    </location>
</feature>
<dbReference type="PANTHER" id="PTHR23519:SF1">
    <property type="entry name" value="AUTOPHAGY-RELATED PROTEIN 22"/>
    <property type="match status" value="1"/>
</dbReference>
<dbReference type="InterPro" id="IPR050495">
    <property type="entry name" value="ATG22/LtaA_families"/>
</dbReference>
<evidence type="ECO:0000256" key="2">
    <source>
        <dbReference type="ARBA" id="ARBA00006978"/>
    </source>
</evidence>
<dbReference type="PANTHER" id="PTHR23519">
    <property type="entry name" value="AUTOPHAGY-RELATED PROTEIN 22"/>
    <property type="match status" value="1"/>
</dbReference>
<feature type="transmembrane region" description="Helical" evidence="8">
    <location>
        <begin position="287"/>
        <end position="309"/>
    </location>
</feature>
<feature type="compositionally biased region" description="Acidic residues" evidence="7">
    <location>
        <begin position="1"/>
        <end position="13"/>
    </location>
</feature>
<feature type="region of interest" description="Disordered" evidence="7">
    <location>
        <begin position="1"/>
        <end position="22"/>
    </location>
</feature>
<dbReference type="InterPro" id="IPR036259">
    <property type="entry name" value="MFS_trans_sf"/>
</dbReference>
<feature type="transmembrane region" description="Helical" evidence="8">
    <location>
        <begin position="51"/>
        <end position="68"/>
    </location>
</feature>
<feature type="transmembrane region" description="Helical" evidence="8">
    <location>
        <begin position="443"/>
        <end position="462"/>
    </location>
</feature>
<name>A0A7S2GRC7_9STRA</name>
<reference evidence="9" key="1">
    <citation type="submission" date="2021-01" db="EMBL/GenBank/DDBJ databases">
        <authorList>
            <person name="Corre E."/>
            <person name="Pelletier E."/>
            <person name="Niang G."/>
            <person name="Scheremetjew M."/>
            <person name="Finn R."/>
            <person name="Kale V."/>
            <person name="Holt S."/>
            <person name="Cochrane G."/>
            <person name="Meng A."/>
            <person name="Brown T."/>
            <person name="Cohen L."/>
        </authorList>
    </citation>
    <scope>NUCLEOTIDE SEQUENCE</scope>
    <source>
        <strain evidence="9">CCMP826</strain>
    </source>
</reference>
<evidence type="ECO:0000256" key="7">
    <source>
        <dbReference type="SAM" id="MobiDB-lite"/>
    </source>
</evidence>
<dbReference type="InterPro" id="IPR024671">
    <property type="entry name" value="Atg22-like"/>
</dbReference>
<evidence type="ECO:0000256" key="8">
    <source>
        <dbReference type="SAM" id="Phobius"/>
    </source>
</evidence>
<evidence type="ECO:0008006" key="10">
    <source>
        <dbReference type="Google" id="ProtNLM"/>
    </source>
</evidence>
<feature type="transmembrane region" description="Helical" evidence="8">
    <location>
        <begin position="153"/>
        <end position="177"/>
    </location>
</feature>
<proteinExistence type="inferred from homology"/>
<feature type="transmembrane region" description="Helical" evidence="8">
    <location>
        <begin position="321"/>
        <end position="338"/>
    </location>
</feature>
<protein>
    <recommendedName>
        <fullName evidence="10">Major facilitator superfamily (MFS) profile domain-containing protein</fullName>
    </recommendedName>
</protein>
<feature type="compositionally biased region" description="Basic and acidic residues" evidence="7">
    <location>
        <begin position="519"/>
        <end position="532"/>
    </location>
</feature>
<evidence type="ECO:0000256" key="4">
    <source>
        <dbReference type="ARBA" id="ARBA00022692"/>
    </source>
</evidence>